<dbReference type="WBParaSite" id="ES5_v2.g13884.t1">
    <property type="protein sequence ID" value="ES5_v2.g13884.t1"/>
    <property type="gene ID" value="ES5_v2.g13884"/>
</dbReference>
<reference evidence="2" key="1">
    <citation type="submission" date="2022-11" db="UniProtKB">
        <authorList>
            <consortium name="WormBaseParasite"/>
        </authorList>
    </citation>
    <scope>IDENTIFICATION</scope>
</reference>
<evidence type="ECO:0000313" key="2">
    <source>
        <dbReference type="WBParaSite" id="ES5_v2.g13884.t1"/>
    </source>
</evidence>
<protein>
    <submittedName>
        <fullName evidence="2">Nuclear receptor domain-containing protein</fullName>
    </submittedName>
</protein>
<evidence type="ECO:0000313" key="1">
    <source>
        <dbReference type="Proteomes" id="UP000887579"/>
    </source>
</evidence>
<dbReference type="Proteomes" id="UP000887579">
    <property type="component" value="Unplaced"/>
</dbReference>
<proteinExistence type="predicted"/>
<organism evidence="1 2">
    <name type="scientific">Panagrolaimus sp. ES5</name>
    <dbReference type="NCBI Taxonomy" id="591445"/>
    <lineage>
        <taxon>Eukaryota</taxon>
        <taxon>Metazoa</taxon>
        <taxon>Ecdysozoa</taxon>
        <taxon>Nematoda</taxon>
        <taxon>Chromadorea</taxon>
        <taxon>Rhabditida</taxon>
        <taxon>Tylenchina</taxon>
        <taxon>Panagrolaimomorpha</taxon>
        <taxon>Panagrolaimoidea</taxon>
        <taxon>Panagrolaimidae</taxon>
        <taxon>Panagrolaimus</taxon>
    </lineage>
</organism>
<accession>A0AC34FA46</accession>
<name>A0AC34FA46_9BILA</name>
<sequence>MNQDDQKLICRVCGDTAAGNHYSQIVCNGCKGFFRRSVWSRRQYSCRFGGDCVVVKECRNVCRSCRLKKCFEVGMNPDAVQHERDRNFRGSSTFEETSQSSPTAATTSTQVIRAKKLCRTIECQTDMSLDPRTSNDHINSELSCIKNEPSDAFQDLPSPYYYDDPDESIPFQLVMKEKGVWEKRDAVSMMPPASENKADISFQVAFLNPSLVSDRYPMEFKPNRILTPDLLINGRNGICFANAGFHPYMTDFQWSERDKRIDEFYESQTKATVDHLIDPFKSMKTDYAEFVMLKAINFFREG</sequence>